<proteinExistence type="predicted"/>
<protein>
    <submittedName>
        <fullName evidence="2">Uncharacterized protein</fullName>
    </submittedName>
</protein>
<feature type="compositionally biased region" description="Basic and acidic residues" evidence="1">
    <location>
        <begin position="1"/>
        <end position="28"/>
    </location>
</feature>
<evidence type="ECO:0000313" key="2">
    <source>
        <dbReference type="EMBL" id="TNN26277.1"/>
    </source>
</evidence>
<feature type="region of interest" description="Disordered" evidence="1">
    <location>
        <begin position="1"/>
        <end position="34"/>
    </location>
</feature>
<feature type="region of interest" description="Disordered" evidence="1">
    <location>
        <begin position="59"/>
        <end position="111"/>
    </location>
</feature>
<gene>
    <name evidence="2" type="ORF">EYF80_063586</name>
</gene>
<sequence>MNVQRLEREEEAEPLRLREDLTQGEKASDWLPPARPPVPFFLILNENKPLVFTHLKLYGSQQPRRRGEQPKKETTSVLRKGRREGERKRGREEERERGRERSTDSTRVLVL</sequence>
<organism evidence="2 3">
    <name type="scientific">Liparis tanakae</name>
    <name type="common">Tanaka's snailfish</name>
    <dbReference type="NCBI Taxonomy" id="230148"/>
    <lineage>
        <taxon>Eukaryota</taxon>
        <taxon>Metazoa</taxon>
        <taxon>Chordata</taxon>
        <taxon>Craniata</taxon>
        <taxon>Vertebrata</taxon>
        <taxon>Euteleostomi</taxon>
        <taxon>Actinopterygii</taxon>
        <taxon>Neopterygii</taxon>
        <taxon>Teleostei</taxon>
        <taxon>Neoteleostei</taxon>
        <taxon>Acanthomorphata</taxon>
        <taxon>Eupercaria</taxon>
        <taxon>Perciformes</taxon>
        <taxon>Cottioidei</taxon>
        <taxon>Cottales</taxon>
        <taxon>Liparidae</taxon>
        <taxon>Liparis</taxon>
    </lineage>
</organism>
<accession>A0A4Z2EBL6</accession>
<keyword evidence="3" id="KW-1185">Reference proteome</keyword>
<evidence type="ECO:0000256" key="1">
    <source>
        <dbReference type="SAM" id="MobiDB-lite"/>
    </source>
</evidence>
<name>A0A4Z2EBL6_9TELE</name>
<feature type="compositionally biased region" description="Basic and acidic residues" evidence="1">
    <location>
        <begin position="83"/>
        <end position="104"/>
    </location>
</feature>
<dbReference type="EMBL" id="SRLO01010580">
    <property type="protein sequence ID" value="TNN26277.1"/>
    <property type="molecule type" value="Genomic_DNA"/>
</dbReference>
<comment type="caution">
    <text evidence="2">The sequence shown here is derived from an EMBL/GenBank/DDBJ whole genome shotgun (WGS) entry which is preliminary data.</text>
</comment>
<dbReference type="AlphaFoldDB" id="A0A4Z2EBL6"/>
<evidence type="ECO:0000313" key="3">
    <source>
        <dbReference type="Proteomes" id="UP000314294"/>
    </source>
</evidence>
<feature type="compositionally biased region" description="Basic and acidic residues" evidence="1">
    <location>
        <begin position="65"/>
        <end position="74"/>
    </location>
</feature>
<reference evidence="2 3" key="1">
    <citation type="submission" date="2019-03" db="EMBL/GenBank/DDBJ databases">
        <title>First draft genome of Liparis tanakae, snailfish: a comprehensive survey of snailfish specific genes.</title>
        <authorList>
            <person name="Kim W."/>
            <person name="Song I."/>
            <person name="Jeong J.-H."/>
            <person name="Kim D."/>
            <person name="Kim S."/>
            <person name="Ryu S."/>
            <person name="Song J.Y."/>
            <person name="Lee S.K."/>
        </authorList>
    </citation>
    <scope>NUCLEOTIDE SEQUENCE [LARGE SCALE GENOMIC DNA]</scope>
    <source>
        <tissue evidence="2">Muscle</tissue>
    </source>
</reference>
<dbReference type="Proteomes" id="UP000314294">
    <property type="component" value="Unassembled WGS sequence"/>
</dbReference>